<name>M9RH19_9RHOB</name>
<dbReference type="eggNOG" id="COG2801">
    <property type="taxonomic scope" value="Bacteria"/>
</dbReference>
<dbReference type="STRING" id="391626.OAN307_c36680"/>
<sequence length="103" mass="11640">MAWISVIVGWAAPSHRYCVSTAEQRMRQNGISVVRTRKHKATTDSNHKFNIAPNLLDRDFAADAPLSDCMQSPAGQWMPLNIGLEKPRRFRKQGGLNEHLGRQ</sequence>
<dbReference type="HOGENOM" id="CLU_2260888_0_0_5"/>
<keyword evidence="2" id="KW-1185">Reference proteome</keyword>
<reference evidence="1 2" key="1">
    <citation type="journal article" date="2013" name="PLoS ONE">
        <title>Poles Apart: Arctic and Antarctic Octadecabacter strains Share High Genome Plasticity and a New Type of Xanthorhodopsin.</title>
        <authorList>
            <person name="Vollmers J."/>
            <person name="Voget S."/>
            <person name="Dietrich S."/>
            <person name="Gollnow K."/>
            <person name="Smits M."/>
            <person name="Meyer K."/>
            <person name="Brinkhoff T."/>
            <person name="Simon M."/>
            <person name="Daniel R."/>
        </authorList>
    </citation>
    <scope>NUCLEOTIDE SEQUENCE [LARGE SCALE GENOMIC DNA]</scope>
    <source>
        <strain evidence="1 2">307</strain>
    </source>
</reference>
<protein>
    <submittedName>
        <fullName evidence="1">Uncharacterized protein</fullName>
    </submittedName>
</protein>
<dbReference type="AlphaFoldDB" id="M9RH19"/>
<dbReference type="EMBL" id="CP003740">
    <property type="protein sequence ID" value="AGI69130.1"/>
    <property type="molecule type" value="Genomic_DNA"/>
</dbReference>
<gene>
    <name evidence="1" type="ORF">OAN307_c36680</name>
</gene>
<proteinExistence type="predicted"/>
<dbReference type="KEGG" id="oat:OAN307_c36680"/>
<accession>M9RH19</accession>
<organism evidence="1 2">
    <name type="scientific">Octadecabacter antarcticus 307</name>
    <dbReference type="NCBI Taxonomy" id="391626"/>
    <lineage>
        <taxon>Bacteria</taxon>
        <taxon>Pseudomonadati</taxon>
        <taxon>Pseudomonadota</taxon>
        <taxon>Alphaproteobacteria</taxon>
        <taxon>Rhodobacterales</taxon>
        <taxon>Roseobacteraceae</taxon>
        <taxon>Octadecabacter</taxon>
    </lineage>
</organism>
<evidence type="ECO:0000313" key="2">
    <source>
        <dbReference type="Proteomes" id="UP000005307"/>
    </source>
</evidence>
<dbReference type="Proteomes" id="UP000005307">
    <property type="component" value="Chromosome"/>
</dbReference>
<evidence type="ECO:0000313" key="1">
    <source>
        <dbReference type="EMBL" id="AGI69130.1"/>
    </source>
</evidence>